<dbReference type="PANTHER" id="PTHR11017:SF271">
    <property type="entry name" value="DISEASE RESISTANCE PROTEIN (TIR-NBS-LRR CLASS) FAMILY"/>
    <property type="match status" value="1"/>
</dbReference>
<dbReference type="SUPFAM" id="SSF52540">
    <property type="entry name" value="P-loop containing nucleoside triphosphate hydrolases"/>
    <property type="match status" value="1"/>
</dbReference>
<dbReference type="GO" id="GO:0006952">
    <property type="term" value="P:defense response"/>
    <property type="evidence" value="ECO:0007669"/>
    <property type="project" value="InterPro"/>
</dbReference>
<dbReference type="GO" id="GO:0043531">
    <property type="term" value="F:ADP binding"/>
    <property type="evidence" value="ECO:0007669"/>
    <property type="project" value="InterPro"/>
</dbReference>
<dbReference type="InterPro" id="IPR044974">
    <property type="entry name" value="Disease_R_plants"/>
</dbReference>
<evidence type="ECO:0000259" key="1">
    <source>
        <dbReference type="PROSITE" id="PS50104"/>
    </source>
</evidence>
<organism evidence="2 3">
    <name type="scientific">Escallonia rubra</name>
    <dbReference type="NCBI Taxonomy" id="112253"/>
    <lineage>
        <taxon>Eukaryota</taxon>
        <taxon>Viridiplantae</taxon>
        <taxon>Streptophyta</taxon>
        <taxon>Embryophyta</taxon>
        <taxon>Tracheophyta</taxon>
        <taxon>Spermatophyta</taxon>
        <taxon>Magnoliopsida</taxon>
        <taxon>eudicotyledons</taxon>
        <taxon>Gunneridae</taxon>
        <taxon>Pentapetalae</taxon>
        <taxon>asterids</taxon>
        <taxon>campanulids</taxon>
        <taxon>Escalloniales</taxon>
        <taxon>Escalloniaceae</taxon>
        <taxon>Escallonia</taxon>
    </lineage>
</organism>
<dbReference type="Gene3D" id="3.40.50.300">
    <property type="entry name" value="P-loop containing nucleotide triphosphate hydrolases"/>
    <property type="match status" value="1"/>
</dbReference>
<dbReference type="SMART" id="SM00255">
    <property type="entry name" value="TIR"/>
    <property type="match status" value="1"/>
</dbReference>
<name>A0AA88RCL7_9ASTE</name>
<feature type="domain" description="TIR" evidence="1">
    <location>
        <begin position="1"/>
        <end position="208"/>
    </location>
</feature>
<dbReference type="PROSITE" id="PS50104">
    <property type="entry name" value="TIR"/>
    <property type="match status" value="1"/>
</dbReference>
<dbReference type="AlphaFoldDB" id="A0AA88RCL7"/>
<reference evidence="2" key="1">
    <citation type="submission" date="2022-12" db="EMBL/GenBank/DDBJ databases">
        <title>Draft genome assemblies for two species of Escallonia (Escalloniales).</title>
        <authorList>
            <person name="Chanderbali A."/>
            <person name="Dervinis C."/>
            <person name="Anghel I."/>
            <person name="Soltis D."/>
            <person name="Soltis P."/>
            <person name="Zapata F."/>
        </authorList>
    </citation>
    <scope>NUCLEOTIDE SEQUENCE</scope>
    <source>
        <strain evidence="2">UCBG92.1500</strain>
        <tissue evidence="2">Leaf</tissue>
    </source>
</reference>
<gene>
    <name evidence="2" type="ORF">RJ640_024872</name>
</gene>
<protein>
    <recommendedName>
        <fullName evidence="1">TIR domain-containing protein</fullName>
    </recommendedName>
</protein>
<sequence>MFYDVFLSFRGIDTRLTFADHLYKALKGAGFCTFRDNEEIDRGEEIELEIKKAIPQSRSSVVVFSENFASSGWCLDELVMIMERRRTSNHVVIPVFYHVDPSDVRHQKGSFKKALDRHEQRFKGGKMGCKDWMEWMIGWSFGKAFGRHAERFKADKKACEDKWMERMKGWREALTQAADLGGMVLENQADGYEAKFIQDIVQVLQGKVSRTPLNIPGYLIGIDNKVNSISSWLHNGPSDVGIMSIWGSGGVGKTTIAKRVFDLNLKSFDAGSFQSDIAKLLRNLIVYFVYNSN</sequence>
<dbReference type="InterPro" id="IPR035897">
    <property type="entry name" value="Toll_tir_struct_dom_sf"/>
</dbReference>
<accession>A0AA88RCL7</accession>
<dbReference type="InterPro" id="IPR027417">
    <property type="entry name" value="P-loop_NTPase"/>
</dbReference>
<dbReference type="PANTHER" id="PTHR11017">
    <property type="entry name" value="LEUCINE-RICH REPEAT-CONTAINING PROTEIN"/>
    <property type="match status" value="1"/>
</dbReference>
<dbReference type="EMBL" id="JAVXUO010001019">
    <property type="protein sequence ID" value="KAK2986974.1"/>
    <property type="molecule type" value="Genomic_DNA"/>
</dbReference>
<dbReference type="InterPro" id="IPR002182">
    <property type="entry name" value="NB-ARC"/>
</dbReference>
<evidence type="ECO:0000313" key="3">
    <source>
        <dbReference type="Proteomes" id="UP001187471"/>
    </source>
</evidence>
<dbReference type="Gene3D" id="3.40.50.10140">
    <property type="entry name" value="Toll/interleukin-1 receptor homology (TIR) domain"/>
    <property type="match status" value="2"/>
</dbReference>
<dbReference type="InterPro" id="IPR000157">
    <property type="entry name" value="TIR_dom"/>
</dbReference>
<dbReference type="GO" id="GO:0007165">
    <property type="term" value="P:signal transduction"/>
    <property type="evidence" value="ECO:0007669"/>
    <property type="project" value="InterPro"/>
</dbReference>
<dbReference type="Proteomes" id="UP001187471">
    <property type="component" value="Unassembled WGS sequence"/>
</dbReference>
<proteinExistence type="predicted"/>
<dbReference type="Pfam" id="PF01582">
    <property type="entry name" value="TIR"/>
    <property type="match status" value="1"/>
</dbReference>
<dbReference type="SUPFAM" id="SSF52200">
    <property type="entry name" value="Toll/Interleukin receptor TIR domain"/>
    <property type="match status" value="1"/>
</dbReference>
<evidence type="ECO:0000313" key="2">
    <source>
        <dbReference type="EMBL" id="KAK2986974.1"/>
    </source>
</evidence>
<comment type="caution">
    <text evidence="2">The sequence shown here is derived from an EMBL/GenBank/DDBJ whole genome shotgun (WGS) entry which is preliminary data.</text>
</comment>
<keyword evidence="3" id="KW-1185">Reference proteome</keyword>
<dbReference type="Pfam" id="PF00931">
    <property type="entry name" value="NB-ARC"/>
    <property type="match status" value="1"/>
</dbReference>